<evidence type="ECO:0000259" key="2">
    <source>
        <dbReference type="PROSITE" id="PS50838"/>
    </source>
</evidence>
<dbReference type="InterPro" id="IPR041899">
    <property type="entry name" value="MAGE_WH2"/>
</dbReference>
<dbReference type="InterPro" id="IPR021072">
    <property type="entry name" value="MAGE_N"/>
</dbReference>
<keyword evidence="3" id="KW-1185">Reference proteome</keyword>
<dbReference type="PANTHER" id="PTHR11736">
    <property type="entry name" value="MELANOMA-ASSOCIATED ANTIGEN MAGE ANTIGEN"/>
    <property type="match status" value="1"/>
</dbReference>
<dbReference type="STRING" id="10020.ENSDORP00000027938"/>
<dbReference type="InterPro" id="IPR002190">
    <property type="entry name" value="MHD_dom"/>
</dbReference>
<evidence type="ECO:0000313" key="3">
    <source>
        <dbReference type="Proteomes" id="UP000081671"/>
    </source>
</evidence>
<dbReference type="PROSITE" id="PS50838">
    <property type="entry name" value="MAGE"/>
    <property type="match status" value="1"/>
</dbReference>
<dbReference type="Proteomes" id="UP000081671">
    <property type="component" value="Unplaced"/>
</dbReference>
<dbReference type="GeneID" id="105993271"/>
<dbReference type="AlphaFoldDB" id="A0A1S3FZW3"/>
<dbReference type="Gene3D" id="1.10.10.1210">
    <property type="entry name" value="MAGE homology domain, winged helix WH2 motif"/>
    <property type="match status" value="1"/>
</dbReference>
<feature type="compositionally biased region" description="Polar residues" evidence="1">
    <location>
        <begin position="83"/>
        <end position="93"/>
    </location>
</feature>
<dbReference type="OrthoDB" id="205198at2759"/>
<dbReference type="Gene3D" id="1.10.10.1200">
    <property type="entry name" value="MAGE homology domain, winged helix WH1 motif"/>
    <property type="match status" value="1"/>
</dbReference>
<evidence type="ECO:0000313" key="4">
    <source>
        <dbReference type="RefSeq" id="XP_012881930.1"/>
    </source>
</evidence>
<proteinExistence type="predicted"/>
<dbReference type="InterPro" id="IPR041898">
    <property type="entry name" value="MAGE_WH1"/>
</dbReference>
<dbReference type="PANTHER" id="PTHR11736:SF161">
    <property type="entry name" value="MAGE FAMILY MEMBER B11"/>
    <property type="match status" value="1"/>
</dbReference>
<dbReference type="KEGG" id="dord:105993271"/>
<name>A0A1S3FZW3_DIPOR</name>
<dbReference type="InterPro" id="IPR037445">
    <property type="entry name" value="MAGE"/>
</dbReference>
<organism evidence="3 4">
    <name type="scientific">Dipodomys ordii</name>
    <name type="common">Ord's kangaroo rat</name>
    <dbReference type="NCBI Taxonomy" id="10020"/>
    <lineage>
        <taxon>Eukaryota</taxon>
        <taxon>Metazoa</taxon>
        <taxon>Chordata</taxon>
        <taxon>Craniata</taxon>
        <taxon>Vertebrata</taxon>
        <taxon>Euteleostomi</taxon>
        <taxon>Mammalia</taxon>
        <taxon>Eutheria</taxon>
        <taxon>Euarchontoglires</taxon>
        <taxon>Glires</taxon>
        <taxon>Rodentia</taxon>
        <taxon>Castorimorpha</taxon>
        <taxon>Heteromyidae</taxon>
        <taxon>Dipodomyinae</taxon>
        <taxon>Dipodomys</taxon>
    </lineage>
</organism>
<dbReference type="SMART" id="SM01392">
    <property type="entry name" value="MAGE_N"/>
    <property type="match status" value="1"/>
</dbReference>
<gene>
    <name evidence="4" type="primary">LOC105993271</name>
</gene>
<protein>
    <submittedName>
        <fullName evidence="4">Melanoma-associated antigen B5-like</fullName>
    </submittedName>
</protein>
<sequence length="362" mass="39950">MPRGQQSKLIAREKRRQARCHTRICRCAEEILMIAEECATSSMMPIAESCSTPQGVRETPSAGATAGAVSTPLSTGHTDEGISATTSSASNDGWVSAAPHLAPTDEGVSQVSSALSSDEAVSAALSTAAIAIGASGSKIQEEVQETPSEKSCYTEFSHLHLVSREVGFLEKFILSKFNLKKLTTKEEMLNIIDSDCKMDFEEIFRKACEHLSAVFAVEVREVSPDTYNLVTKLKLPNNGRVRPGKGYPKAGFVMNLLGMILLKGNCVNEEDIWKFLKLMQVYPGKKHYAFGEPKKLIMKDLVRLKYLESRQVPNSDPPRYEFLWGPQAYAETNEMEVFKFLAKINELAPSFFASICEDSEND</sequence>
<feature type="domain" description="MAGE" evidence="2">
    <location>
        <begin position="162"/>
        <end position="359"/>
    </location>
</feature>
<accession>A0A1S3FZW3</accession>
<reference evidence="4" key="1">
    <citation type="submission" date="2025-08" db="UniProtKB">
        <authorList>
            <consortium name="RefSeq"/>
        </authorList>
    </citation>
    <scope>IDENTIFICATION</scope>
    <source>
        <tissue evidence="4">Kidney</tissue>
    </source>
</reference>
<dbReference type="GO" id="GO:0000122">
    <property type="term" value="P:negative regulation of transcription by RNA polymerase II"/>
    <property type="evidence" value="ECO:0007669"/>
    <property type="project" value="TreeGrafter"/>
</dbReference>
<dbReference type="Pfam" id="PF01454">
    <property type="entry name" value="MAGE"/>
    <property type="match status" value="1"/>
</dbReference>
<dbReference type="RefSeq" id="XP_012881930.1">
    <property type="nucleotide sequence ID" value="XM_013026476.1"/>
</dbReference>
<evidence type="ECO:0000256" key="1">
    <source>
        <dbReference type="SAM" id="MobiDB-lite"/>
    </source>
</evidence>
<dbReference type="FunCoup" id="A0A1S3FZW3">
    <property type="interactions" value="11"/>
</dbReference>
<dbReference type="InParanoid" id="A0A1S3FZW3"/>
<feature type="region of interest" description="Disordered" evidence="1">
    <location>
        <begin position="49"/>
        <end position="98"/>
    </location>
</feature>
<dbReference type="FunFam" id="1.10.10.1210:FF:000001">
    <property type="entry name" value="melanoma-associated antigen D1"/>
    <property type="match status" value="1"/>
</dbReference>
<dbReference type="SMART" id="SM01373">
    <property type="entry name" value="MAGE"/>
    <property type="match status" value="1"/>
</dbReference>
<dbReference type="GO" id="GO:0005634">
    <property type="term" value="C:nucleus"/>
    <property type="evidence" value="ECO:0007669"/>
    <property type="project" value="TreeGrafter"/>
</dbReference>